<sequence>MDLSVVHLCWPVKSSKFRRSEVNCKVSSR</sequence>
<dbReference type="EMBL" id="GGEC01087531">
    <property type="protein sequence ID" value="MBX68015.1"/>
    <property type="molecule type" value="Transcribed_RNA"/>
</dbReference>
<proteinExistence type="predicted"/>
<protein>
    <submittedName>
        <fullName evidence="1">Uncharacterized protein</fullName>
    </submittedName>
</protein>
<accession>A0A2P2QMA0</accession>
<dbReference type="AlphaFoldDB" id="A0A2P2QMA0"/>
<reference evidence="1" key="1">
    <citation type="submission" date="2018-02" db="EMBL/GenBank/DDBJ databases">
        <title>Rhizophora mucronata_Transcriptome.</title>
        <authorList>
            <person name="Meera S.P."/>
            <person name="Sreeshan A."/>
            <person name="Augustine A."/>
        </authorList>
    </citation>
    <scope>NUCLEOTIDE SEQUENCE</scope>
    <source>
        <tissue evidence="1">Leaf</tissue>
    </source>
</reference>
<organism evidence="1">
    <name type="scientific">Rhizophora mucronata</name>
    <name type="common">Asiatic mangrove</name>
    <dbReference type="NCBI Taxonomy" id="61149"/>
    <lineage>
        <taxon>Eukaryota</taxon>
        <taxon>Viridiplantae</taxon>
        <taxon>Streptophyta</taxon>
        <taxon>Embryophyta</taxon>
        <taxon>Tracheophyta</taxon>
        <taxon>Spermatophyta</taxon>
        <taxon>Magnoliopsida</taxon>
        <taxon>eudicotyledons</taxon>
        <taxon>Gunneridae</taxon>
        <taxon>Pentapetalae</taxon>
        <taxon>rosids</taxon>
        <taxon>fabids</taxon>
        <taxon>Malpighiales</taxon>
        <taxon>Rhizophoraceae</taxon>
        <taxon>Rhizophora</taxon>
    </lineage>
</organism>
<name>A0A2P2QMA0_RHIMU</name>
<evidence type="ECO:0000313" key="1">
    <source>
        <dbReference type="EMBL" id="MBX68015.1"/>
    </source>
</evidence>